<sequence>MLIALTVLLVVGGGTLLVWWVGRDRSPRDPDPEGTFRREHGLTPLQMEAVRQARGRFRPPEDPVVRRAVVELLRAELAAPDGWRLRDLRHLVISLGTAVSFGALMVVVFLLQGRAAPADGLVVGATYAGMGIVMIWLMPLIVRTRARWDLRRAESHLAARQDSDPAG</sequence>
<reference evidence="2 3" key="1">
    <citation type="submission" date="2020-02" db="EMBL/GenBank/DDBJ databases">
        <title>The whole genome sequence of CPCC 205119.</title>
        <authorList>
            <person name="Jiang Z."/>
        </authorList>
    </citation>
    <scope>NUCLEOTIDE SEQUENCE [LARGE SCALE GENOMIC DNA]</scope>
    <source>
        <strain evidence="2 3">CPCC 205119</strain>
    </source>
</reference>
<keyword evidence="1" id="KW-0472">Membrane</keyword>
<keyword evidence="3" id="KW-1185">Reference proteome</keyword>
<evidence type="ECO:0000313" key="2">
    <source>
        <dbReference type="EMBL" id="NEL54684.1"/>
    </source>
</evidence>
<evidence type="ECO:0000256" key="1">
    <source>
        <dbReference type="SAM" id="Phobius"/>
    </source>
</evidence>
<feature type="transmembrane region" description="Helical" evidence="1">
    <location>
        <begin position="6"/>
        <end position="22"/>
    </location>
</feature>
<proteinExistence type="predicted"/>
<organism evidence="2 3">
    <name type="scientific">Goekera deserti</name>
    <dbReference type="NCBI Taxonomy" id="2497753"/>
    <lineage>
        <taxon>Bacteria</taxon>
        <taxon>Bacillati</taxon>
        <taxon>Actinomycetota</taxon>
        <taxon>Actinomycetes</taxon>
        <taxon>Geodermatophilales</taxon>
        <taxon>Geodermatophilaceae</taxon>
        <taxon>Goekera</taxon>
    </lineage>
</organism>
<feature type="transmembrane region" description="Helical" evidence="1">
    <location>
        <begin position="91"/>
        <end position="111"/>
    </location>
</feature>
<name>A0A7K3WE34_9ACTN</name>
<gene>
    <name evidence="2" type="ORF">G1H19_11800</name>
</gene>
<protein>
    <submittedName>
        <fullName evidence="2">Uncharacterized protein</fullName>
    </submittedName>
</protein>
<keyword evidence="1" id="KW-0812">Transmembrane</keyword>
<dbReference type="EMBL" id="JAAGWK010000016">
    <property type="protein sequence ID" value="NEL54684.1"/>
    <property type="molecule type" value="Genomic_DNA"/>
</dbReference>
<dbReference type="RefSeq" id="WP_152731091.1">
    <property type="nucleotide sequence ID" value="NZ_JAABOZ010000001.1"/>
</dbReference>
<dbReference type="AlphaFoldDB" id="A0A7K3WE34"/>
<evidence type="ECO:0000313" key="3">
    <source>
        <dbReference type="Proteomes" id="UP000470470"/>
    </source>
</evidence>
<comment type="caution">
    <text evidence="2">The sequence shown here is derived from an EMBL/GenBank/DDBJ whole genome shotgun (WGS) entry which is preliminary data.</text>
</comment>
<keyword evidence="1" id="KW-1133">Transmembrane helix</keyword>
<dbReference type="Proteomes" id="UP000470470">
    <property type="component" value="Unassembled WGS sequence"/>
</dbReference>
<accession>A0A7K3WE34</accession>
<feature type="transmembrane region" description="Helical" evidence="1">
    <location>
        <begin position="123"/>
        <end position="142"/>
    </location>
</feature>